<dbReference type="Gene3D" id="1.25.40.10">
    <property type="entry name" value="Tetratricopeptide repeat domain"/>
    <property type="match status" value="1"/>
</dbReference>
<protein>
    <submittedName>
        <fullName evidence="3">Helix-turn-helix domain-containing protein</fullName>
    </submittedName>
</protein>
<dbReference type="EMBL" id="CP086322">
    <property type="protein sequence ID" value="UQA91532.1"/>
    <property type="molecule type" value="Genomic_DNA"/>
</dbReference>
<dbReference type="RefSeq" id="WP_248862345.1">
    <property type="nucleotide sequence ID" value="NZ_CP086322.1"/>
</dbReference>
<dbReference type="PROSITE" id="PS50943">
    <property type="entry name" value="HTH_CROC1"/>
    <property type="match status" value="1"/>
</dbReference>
<organism evidence="3 4">
    <name type="scientific">Streptomyces halobius</name>
    <dbReference type="NCBI Taxonomy" id="2879846"/>
    <lineage>
        <taxon>Bacteria</taxon>
        <taxon>Bacillati</taxon>
        <taxon>Actinomycetota</taxon>
        <taxon>Actinomycetes</taxon>
        <taxon>Kitasatosporales</taxon>
        <taxon>Streptomycetaceae</taxon>
        <taxon>Streptomyces</taxon>
    </lineage>
</organism>
<dbReference type="InterPro" id="IPR011990">
    <property type="entry name" value="TPR-like_helical_dom_sf"/>
</dbReference>
<name>A0ABY4M281_9ACTN</name>
<dbReference type="InterPro" id="IPR001387">
    <property type="entry name" value="Cro/C1-type_HTH"/>
</dbReference>
<dbReference type="SMART" id="SM00530">
    <property type="entry name" value="HTH_XRE"/>
    <property type="match status" value="1"/>
</dbReference>
<dbReference type="Proteomes" id="UP000830115">
    <property type="component" value="Chromosome"/>
</dbReference>
<reference evidence="3" key="1">
    <citation type="submission" date="2021-10" db="EMBL/GenBank/DDBJ databases">
        <title>Streptomyces nigrumlapis sp.nov.,an antimicrobial producing actinobacterium isolated from Black Gobi rocks.</title>
        <authorList>
            <person name="Wen Y."/>
            <person name="Zhang W."/>
            <person name="Liu X.G."/>
        </authorList>
    </citation>
    <scope>NUCLEOTIDE SEQUENCE</scope>
    <source>
        <strain evidence="3">ST13-2-2</strain>
    </source>
</reference>
<dbReference type="Gene3D" id="1.10.260.40">
    <property type="entry name" value="lambda repressor-like DNA-binding domains"/>
    <property type="match status" value="1"/>
</dbReference>
<gene>
    <name evidence="3" type="ORF">K9S39_06350</name>
</gene>
<dbReference type="Pfam" id="PF01381">
    <property type="entry name" value="HTH_3"/>
    <property type="match status" value="1"/>
</dbReference>
<dbReference type="InterPro" id="IPR010982">
    <property type="entry name" value="Lambda_DNA-bd_dom_sf"/>
</dbReference>
<evidence type="ECO:0000313" key="3">
    <source>
        <dbReference type="EMBL" id="UQA91532.1"/>
    </source>
</evidence>
<evidence type="ECO:0000259" key="2">
    <source>
        <dbReference type="PROSITE" id="PS50943"/>
    </source>
</evidence>
<evidence type="ECO:0000256" key="1">
    <source>
        <dbReference type="ARBA" id="ARBA00023125"/>
    </source>
</evidence>
<feature type="domain" description="HTH cro/C1-type" evidence="2">
    <location>
        <begin position="12"/>
        <end position="62"/>
    </location>
</feature>
<sequence length="388" mass="42947">MALKRHGFVRHRRAVGFTQESLAEALNVERSTVSRWESGTSAPQPYMRPRLATVLQVSTEDLSELLVLASEEEAPATERTQYAMRYPSRVDLVTIAELRGGMQTLAERYDRMPSATLLAQAGQHVSQVAFLAGEAPAGRVQREMRVLQADAATFMGQLVWDASQRHDHATARSYYAQSVNVARHLRDRTAEGHALLRTCYVALYGANDYREGLSLALETARTTRYTSHVLTGLAMLHAAEAHAFLGEGRECERALAGAERHLEQAHSADAAYDLLSPTHFGRMAGSCYLTLGDYRRAQRLLEMTAVELQDRRKSRAIVLGNLALSWIRSGELDAALATFNDAVNELHGTRGGGGMNVVFRAARELRPWRSEPAVQEAQDRLMALMEAA</sequence>
<keyword evidence="4" id="KW-1185">Reference proteome</keyword>
<proteinExistence type="predicted"/>
<dbReference type="PANTHER" id="PTHR46558:SF11">
    <property type="entry name" value="HTH-TYPE TRANSCRIPTIONAL REGULATOR XRE"/>
    <property type="match status" value="1"/>
</dbReference>
<dbReference type="PANTHER" id="PTHR46558">
    <property type="entry name" value="TRACRIPTIONAL REGULATORY PROTEIN-RELATED-RELATED"/>
    <property type="match status" value="1"/>
</dbReference>
<dbReference type="SUPFAM" id="SSF47413">
    <property type="entry name" value="lambda repressor-like DNA-binding domains"/>
    <property type="match status" value="1"/>
</dbReference>
<keyword evidence="1" id="KW-0238">DNA-binding</keyword>
<dbReference type="SUPFAM" id="SSF48452">
    <property type="entry name" value="TPR-like"/>
    <property type="match status" value="1"/>
</dbReference>
<accession>A0ABY4M281</accession>
<evidence type="ECO:0000313" key="4">
    <source>
        <dbReference type="Proteomes" id="UP000830115"/>
    </source>
</evidence>
<dbReference type="CDD" id="cd00093">
    <property type="entry name" value="HTH_XRE"/>
    <property type="match status" value="1"/>
</dbReference>